<dbReference type="EMBL" id="LSMT01001142">
    <property type="protein sequence ID" value="PFX12899.1"/>
    <property type="molecule type" value="Genomic_DNA"/>
</dbReference>
<proteinExistence type="predicted"/>
<name>A0A2B4R7U0_STYPI</name>
<dbReference type="Proteomes" id="UP000225706">
    <property type="component" value="Unassembled WGS sequence"/>
</dbReference>
<protein>
    <submittedName>
        <fullName evidence="1">Uncharacterized protein</fullName>
    </submittedName>
</protein>
<evidence type="ECO:0000313" key="1">
    <source>
        <dbReference type="EMBL" id="PFX12899.1"/>
    </source>
</evidence>
<evidence type="ECO:0000313" key="2">
    <source>
        <dbReference type="Proteomes" id="UP000225706"/>
    </source>
</evidence>
<dbReference type="AlphaFoldDB" id="A0A2B4R7U0"/>
<reference evidence="2" key="1">
    <citation type="journal article" date="2017" name="bioRxiv">
        <title>Comparative analysis of the genomes of Stylophora pistillata and Acropora digitifera provides evidence for extensive differences between species of corals.</title>
        <authorList>
            <person name="Voolstra C.R."/>
            <person name="Li Y."/>
            <person name="Liew Y.J."/>
            <person name="Baumgarten S."/>
            <person name="Zoccola D."/>
            <person name="Flot J.-F."/>
            <person name="Tambutte S."/>
            <person name="Allemand D."/>
            <person name="Aranda M."/>
        </authorList>
    </citation>
    <scope>NUCLEOTIDE SEQUENCE [LARGE SCALE GENOMIC DNA]</scope>
</reference>
<keyword evidence="2" id="KW-1185">Reference proteome</keyword>
<sequence>MTLYSTAIYRRLDFGINIPDESIEGPGECVPQKEVAESGTTHKRKISEVLSSEEYSNSVSFGGKAVRRSVRPAVKALKGLLEKTQKKAKELPQERYLRELRTSKEVQILKKLEEEVYQLDASLHYEIEAISGHHQTAALSVYPRKEKTFSEKLGTLRCYLHGYSHSTIKRERRALALRHICARKCKLWHKPKKLDLADEMCDRCSECRLARRQMLIVRDRRTSLLEEERIERQQASSKVRLSFSSPETQKVRHENVRKERKNFIRIAERIVSRTSVTVNQQQNSELVKLVQSIESCNEGQEGLAKEVEEADNHKPCTGAVIREMWQMEKESYFKDQAKNDSWWDYLISDESTHARLQRMHYDVDGNVVDDVGMRLVYVADGQWRYYDRVSQVERHASASRSVHFNRRKVLSHSPVRSKLRKFPFKRDVVRHPKLASCGLQHLPNEILWRILTSTFLLHGTHRATWECIVDMWKRNHTLEHCAVQNKTEVIPDVEHDKVNCCSVRSISCQITVLRSVCKLWRDLMDGYNWPHAYIFNVYRKGLYARDQSVDCSIVMRADMAKFQRQCRLSCLLVDEESWDELDRQMILEILHTDDRRRLEGLCITRVLVHARKFVLFKESRQSSSQDFRVNAYNVINTLDDSENRASVSQLVEWQDMEDGSERPQNLNEHLKLFKSTYTLSPTSMSKECVFDTRKISDATERAFMHVHDTQHADDVPEFLLRRFFVTKCCEVPCTNLTCKTPRRSFANNNSTN</sequence>
<organism evidence="1 2">
    <name type="scientific">Stylophora pistillata</name>
    <name type="common">Smooth cauliflower coral</name>
    <dbReference type="NCBI Taxonomy" id="50429"/>
    <lineage>
        <taxon>Eukaryota</taxon>
        <taxon>Metazoa</taxon>
        <taxon>Cnidaria</taxon>
        <taxon>Anthozoa</taxon>
        <taxon>Hexacorallia</taxon>
        <taxon>Scleractinia</taxon>
        <taxon>Astrocoeniina</taxon>
        <taxon>Pocilloporidae</taxon>
        <taxon>Stylophora</taxon>
    </lineage>
</organism>
<accession>A0A2B4R7U0</accession>
<gene>
    <name evidence="1" type="ORF">AWC38_SpisGene23076</name>
</gene>
<comment type="caution">
    <text evidence="1">The sequence shown here is derived from an EMBL/GenBank/DDBJ whole genome shotgun (WGS) entry which is preliminary data.</text>
</comment>